<dbReference type="EMBL" id="JASCZI010060799">
    <property type="protein sequence ID" value="MED6136084.1"/>
    <property type="molecule type" value="Genomic_DNA"/>
</dbReference>
<dbReference type="Pfam" id="PF10536">
    <property type="entry name" value="PMD"/>
    <property type="match status" value="1"/>
</dbReference>
<accession>A0ABU6SJ54</accession>
<comment type="caution">
    <text evidence="3">The sequence shown here is derived from an EMBL/GenBank/DDBJ whole genome shotgun (WGS) entry which is preliminary data.</text>
</comment>
<dbReference type="InterPro" id="IPR044824">
    <property type="entry name" value="MAIN-like"/>
</dbReference>
<evidence type="ECO:0000313" key="4">
    <source>
        <dbReference type="Proteomes" id="UP001341840"/>
    </source>
</evidence>
<reference evidence="3 4" key="1">
    <citation type="journal article" date="2023" name="Plants (Basel)">
        <title>Bridging the Gap: Combining Genomics and Transcriptomics Approaches to Understand Stylosanthes scabra, an Orphan Legume from the Brazilian Caatinga.</title>
        <authorList>
            <person name="Ferreira-Neto J.R.C."/>
            <person name="da Silva M.D."/>
            <person name="Binneck E."/>
            <person name="de Melo N.F."/>
            <person name="da Silva R.H."/>
            <person name="de Melo A.L.T.M."/>
            <person name="Pandolfi V."/>
            <person name="Bustamante F.O."/>
            <person name="Brasileiro-Vidal A.C."/>
            <person name="Benko-Iseppon A.M."/>
        </authorList>
    </citation>
    <scope>NUCLEOTIDE SEQUENCE [LARGE SCALE GENOMIC DNA]</scope>
    <source>
        <tissue evidence="3">Leaves</tissue>
    </source>
</reference>
<feature type="region of interest" description="Disordered" evidence="1">
    <location>
        <begin position="405"/>
        <end position="442"/>
    </location>
</feature>
<dbReference type="PANTHER" id="PTHR46033">
    <property type="entry name" value="PROTEIN MAIN-LIKE 2"/>
    <property type="match status" value="1"/>
</dbReference>
<gene>
    <name evidence="3" type="ORF">PIB30_052675</name>
</gene>
<dbReference type="InterPro" id="IPR019557">
    <property type="entry name" value="AminoTfrase-like_pln_mobile"/>
</dbReference>
<dbReference type="Proteomes" id="UP001341840">
    <property type="component" value="Unassembled WGS sequence"/>
</dbReference>
<evidence type="ECO:0000256" key="1">
    <source>
        <dbReference type="SAM" id="MobiDB-lite"/>
    </source>
</evidence>
<feature type="domain" description="Aminotransferase-like plant mobile" evidence="2">
    <location>
        <begin position="54"/>
        <end position="230"/>
    </location>
</feature>
<evidence type="ECO:0000313" key="3">
    <source>
        <dbReference type="EMBL" id="MED6136084.1"/>
    </source>
</evidence>
<keyword evidence="4" id="KW-1185">Reference proteome</keyword>
<feature type="region of interest" description="Disordered" evidence="1">
    <location>
        <begin position="249"/>
        <end position="340"/>
    </location>
</feature>
<feature type="compositionally biased region" description="Basic and acidic residues" evidence="1">
    <location>
        <begin position="315"/>
        <end position="332"/>
    </location>
</feature>
<proteinExistence type="predicted"/>
<feature type="compositionally biased region" description="Basic and acidic residues" evidence="1">
    <location>
        <begin position="284"/>
        <end position="293"/>
    </location>
</feature>
<name>A0ABU6SJ54_9FABA</name>
<dbReference type="PANTHER" id="PTHR46033:SF8">
    <property type="entry name" value="PROTEIN MAINTENANCE OF MERISTEMS-LIKE"/>
    <property type="match status" value="1"/>
</dbReference>
<feature type="non-terminal residue" evidence="3">
    <location>
        <position position="1"/>
    </location>
</feature>
<feature type="region of interest" description="Disordered" evidence="1">
    <location>
        <begin position="360"/>
        <end position="388"/>
    </location>
</feature>
<protein>
    <recommendedName>
        <fullName evidence="2">Aminotransferase-like plant mobile domain-containing protein</fullName>
    </recommendedName>
</protein>
<evidence type="ECO:0000259" key="2">
    <source>
        <dbReference type="Pfam" id="PF10536"/>
    </source>
</evidence>
<organism evidence="3 4">
    <name type="scientific">Stylosanthes scabra</name>
    <dbReference type="NCBI Taxonomy" id="79078"/>
    <lineage>
        <taxon>Eukaryota</taxon>
        <taxon>Viridiplantae</taxon>
        <taxon>Streptophyta</taxon>
        <taxon>Embryophyta</taxon>
        <taxon>Tracheophyta</taxon>
        <taxon>Spermatophyta</taxon>
        <taxon>Magnoliopsida</taxon>
        <taxon>eudicotyledons</taxon>
        <taxon>Gunneridae</taxon>
        <taxon>Pentapetalae</taxon>
        <taxon>rosids</taxon>
        <taxon>fabids</taxon>
        <taxon>Fabales</taxon>
        <taxon>Fabaceae</taxon>
        <taxon>Papilionoideae</taxon>
        <taxon>50 kb inversion clade</taxon>
        <taxon>dalbergioids sensu lato</taxon>
        <taxon>Dalbergieae</taxon>
        <taxon>Pterocarpus clade</taxon>
        <taxon>Stylosanthes</taxon>
    </lineage>
</organism>
<sequence length="442" mass="50681">DMVYHLGLRMDGDPISGCVRDFDQWYGVGTWQMAQDFLGRRPPPGEWKNYAGRGNLEISGCLPLVFSWIYQRFPSLCPPGRDLLLFPLVSRLDGLGQTSRDSHSRRMLDLRMELDQVGFDDRDIQPGWVTEEGEIETWRATVPIVLFMFVRFHHVDGVNRQFGSEQPIPLDPVNLYGFLRASARDEDKWWPDELEYWYSFWNNRRAREHQIQIVYTRYPGWPTKEYIDWWVVACRRRFLSADRMLQDPRGVQLPDDVSPAATQARDSIVLPRDAPAHGRRARMQRPDVRRKSEGAATGRRSYDQPGGEDVEEEAEYRRHEDIPDGVDVHDQGGADPTTQEADIDFFSGADLELARFILQGEGSGSGSAPHASADRPSGHHVAGPTPDMYDMFTCGDQMMDQIAQEYLASQPSEDPVYRPKPPLQYHPDPGQQCRGFQYYQPS</sequence>